<dbReference type="PATRIC" id="fig|148604.4.peg.280"/>
<organism evidence="1 2">
    <name type="scientific">Limosilactobacillus ingluviei</name>
    <dbReference type="NCBI Taxonomy" id="148604"/>
    <lineage>
        <taxon>Bacteria</taxon>
        <taxon>Bacillati</taxon>
        <taxon>Bacillota</taxon>
        <taxon>Bacilli</taxon>
        <taxon>Lactobacillales</taxon>
        <taxon>Lactobacillaceae</taxon>
        <taxon>Limosilactobacillus</taxon>
    </lineage>
</organism>
<protein>
    <recommendedName>
        <fullName evidence="3">WxL domain-containing protein</fullName>
    </recommendedName>
</protein>
<sequence length="542" mass="59890">MRKQLFTYQLYLLLFFTCGLIYFIFDPGPTAHAADITTAKDFAPWTEGRHNGKFTRNIYGYMVDNKNIINETNTSNGINLNFQVMAHINWDQSTNTKYYLLLKSGATFKVLTLTSNQVTRTKVEDYSKTALWNVTVNMSGINADQVQLVLFDDSNSYGFWPTNGVADNGTYPYTLISPVIDWDRPASDLPKLGPQTYAGQTITFTLNAPDLRNSDGTLTDALRFDNPVFIPNLTSQQVVNNVLQSSYKITTDLNQAEQIQQLLPQTDTAFGHQTTLNYQLPSSPTTQTFQYGGLKNLTLTSTELAQTISTKTNLAPDFISQVTTELGSNLTYRWFYATSEKPDFKELSSKYPDSQNSSGTFGQAWLTFPKDSKFLNFATTQNQLGHQVYLLMKIYDQSGNSKALTNPILVQVTTPILQVPDTINFGTISTTKLYGGGQLASQSSATDQLTVNATGSWQVAATLGTESTNSIRKLNGWLSFGAGQPLHAGQAVTVASGTGPKTLPLNAKLNLKGYHHALPTNRNFNETITWNLTTQPTPSATE</sequence>
<proteinExistence type="predicted"/>
<accession>A0A0R2GUG5</accession>
<evidence type="ECO:0000313" key="2">
    <source>
        <dbReference type="Proteomes" id="UP000051639"/>
    </source>
</evidence>
<dbReference type="RefSeq" id="WP_056994181.1">
    <property type="nucleotide sequence ID" value="NZ_JQBA01000012.1"/>
</dbReference>
<reference evidence="1 2" key="1">
    <citation type="journal article" date="2015" name="Genome Announc.">
        <title>Expanding the biotechnology potential of lactobacilli through comparative genomics of 213 strains and associated genera.</title>
        <authorList>
            <person name="Sun Z."/>
            <person name="Harris H.M."/>
            <person name="McCann A."/>
            <person name="Guo C."/>
            <person name="Argimon S."/>
            <person name="Zhang W."/>
            <person name="Yang X."/>
            <person name="Jeffery I.B."/>
            <person name="Cooney J.C."/>
            <person name="Kagawa T.F."/>
            <person name="Liu W."/>
            <person name="Song Y."/>
            <person name="Salvetti E."/>
            <person name="Wrobel A."/>
            <person name="Rasinkangas P."/>
            <person name="Parkhill J."/>
            <person name="Rea M.C."/>
            <person name="O'Sullivan O."/>
            <person name="Ritari J."/>
            <person name="Douillard F.P."/>
            <person name="Paul Ross R."/>
            <person name="Yang R."/>
            <person name="Briner A.E."/>
            <person name="Felis G.E."/>
            <person name="de Vos W.M."/>
            <person name="Barrangou R."/>
            <person name="Klaenhammer T.R."/>
            <person name="Caufield P.W."/>
            <person name="Cui Y."/>
            <person name="Zhang H."/>
            <person name="O'Toole P.W."/>
        </authorList>
    </citation>
    <scope>NUCLEOTIDE SEQUENCE [LARGE SCALE GENOMIC DNA]</scope>
    <source>
        <strain evidence="1 2">DSM 14792</strain>
    </source>
</reference>
<name>A0A0R2GUG5_9LACO</name>
<dbReference type="Proteomes" id="UP000051639">
    <property type="component" value="Unassembled WGS sequence"/>
</dbReference>
<evidence type="ECO:0000313" key="1">
    <source>
        <dbReference type="EMBL" id="KRN44585.1"/>
    </source>
</evidence>
<evidence type="ECO:0008006" key="3">
    <source>
        <dbReference type="Google" id="ProtNLM"/>
    </source>
</evidence>
<dbReference type="OrthoDB" id="2329660at2"/>
<keyword evidence="2" id="KW-1185">Reference proteome</keyword>
<dbReference type="AlphaFoldDB" id="A0A0R2GUG5"/>
<dbReference type="EMBL" id="JQBA01000012">
    <property type="protein sequence ID" value="KRN44585.1"/>
    <property type="molecule type" value="Genomic_DNA"/>
</dbReference>
<gene>
    <name evidence="1" type="ORF">IV41_GL000276</name>
</gene>
<comment type="caution">
    <text evidence="1">The sequence shown here is derived from an EMBL/GenBank/DDBJ whole genome shotgun (WGS) entry which is preliminary data.</text>
</comment>